<proteinExistence type="predicted"/>
<protein>
    <submittedName>
        <fullName evidence="2">Uncharacterized protein</fullName>
    </submittedName>
</protein>
<gene>
    <name evidence="2" type="ORF">PR048_010169</name>
</gene>
<dbReference type="EMBL" id="JARBHB010000003">
    <property type="protein sequence ID" value="KAJ8890660.1"/>
    <property type="molecule type" value="Genomic_DNA"/>
</dbReference>
<dbReference type="Proteomes" id="UP001159363">
    <property type="component" value="Chromosome 3"/>
</dbReference>
<feature type="region of interest" description="Disordered" evidence="1">
    <location>
        <begin position="1"/>
        <end position="32"/>
    </location>
</feature>
<accession>A0ABQ9I1Y1</accession>
<evidence type="ECO:0000313" key="3">
    <source>
        <dbReference type="Proteomes" id="UP001159363"/>
    </source>
</evidence>
<reference evidence="2 3" key="1">
    <citation type="submission" date="2023-02" db="EMBL/GenBank/DDBJ databases">
        <title>LHISI_Scaffold_Assembly.</title>
        <authorList>
            <person name="Stuart O.P."/>
            <person name="Cleave R."/>
            <person name="Magrath M.J.L."/>
            <person name="Mikheyev A.S."/>
        </authorList>
    </citation>
    <scope>NUCLEOTIDE SEQUENCE [LARGE SCALE GENOMIC DNA]</scope>
    <source>
        <strain evidence="2">Daus_M_001</strain>
        <tissue evidence="2">Leg muscle</tissue>
    </source>
</reference>
<name>A0ABQ9I1Y1_9NEOP</name>
<comment type="caution">
    <text evidence="2">The sequence shown here is derived from an EMBL/GenBank/DDBJ whole genome shotgun (WGS) entry which is preliminary data.</text>
</comment>
<feature type="compositionally biased region" description="Basic and acidic residues" evidence="1">
    <location>
        <begin position="1"/>
        <end position="11"/>
    </location>
</feature>
<sequence>MQGRGKRECPERAPWQAASSSTIPPCEGPGVNPPGIEPGSPWWYASVLATAPPLPLKAWLRGNSPESCTLDYRSCFEVGYHRTRNRSPVHSSRPSKRTSSTDVWVSSSLAMSIGVNSLAISIGSGRVAVEVLAPSFTEGAASILRRSRNRLARSAPDIGYGAVPECKGGETGDSRENLLTSGIVRHDSRLRISGVIWPGIEPSSPLWKASSLTAQPLRPLSNLTHIHYAVRVYTSILGDVADNNIYVTRASVCVLVSGEMKRRQHRFLSIGGSTLLYWNHVIPLLYYSRSSWGNNTNTGVVVTWKGQSSTPRELNKQLQIQSQTEAHLLFHLLRCRPPLAQSVVAPLVWSARDSGFESLLRHGSLLDVRLGDPGIVVGWETTTLEAGNS</sequence>
<evidence type="ECO:0000256" key="1">
    <source>
        <dbReference type="SAM" id="MobiDB-lite"/>
    </source>
</evidence>
<evidence type="ECO:0000313" key="2">
    <source>
        <dbReference type="EMBL" id="KAJ8890660.1"/>
    </source>
</evidence>
<keyword evidence="3" id="KW-1185">Reference proteome</keyword>
<organism evidence="2 3">
    <name type="scientific">Dryococelus australis</name>
    <dbReference type="NCBI Taxonomy" id="614101"/>
    <lineage>
        <taxon>Eukaryota</taxon>
        <taxon>Metazoa</taxon>
        <taxon>Ecdysozoa</taxon>
        <taxon>Arthropoda</taxon>
        <taxon>Hexapoda</taxon>
        <taxon>Insecta</taxon>
        <taxon>Pterygota</taxon>
        <taxon>Neoptera</taxon>
        <taxon>Polyneoptera</taxon>
        <taxon>Phasmatodea</taxon>
        <taxon>Verophasmatodea</taxon>
        <taxon>Anareolatae</taxon>
        <taxon>Phasmatidae</taxon>
        <taxon>Eurycanthinae</taxon>
        <taxon>Dryococelus</taxon>
    </lineage>
</organism>